<feature type="domain" description="HTH luxR-type" evidence="4">
    <location>
        <begin position="74"/>
        <end position="139"/>
    </location>
</feature>
<keyword evidence="2" id="KW-0238">DNA-binding</keyword>
<keyword evidence="3" id="KW-0804">Transcription</keyword>
<name>A0A2S9YC70_9BACT</name>
<dbReference type="InterPro" id="IPR036388">
    <property type="entry name" value="WH-like_DNA-bd_sf"/>
</dbReference>
<dbReference type="SMART" id="SM00421">
    <property type="entry name" value="HTH_LUXR"/>
    <property type="match status" value="1"/>
</dbReference>
<comment type="caution">
    <text evidence="5">The sequence shown here is derived from an EMBL/GenBank/DDBJ whole genome shotgun (WGS) entry which is preliminary data.</text>
</comment>
<evidence type="ECO:0000313" key="5">
    <source>
        <dbReference type="EMBL" id="PRQ02699.1"/>
    </source>
</evidence>
<dbReference type="PANTHER" id="PTHR44688">
    <property type="entry name" value="DNA-BINDING TRANSCRIPTIONAL ACTIVATOR DEVR_DOSR"/>
    <property type="match status" value="1"/>
</dbReference>
<dbReference type="PROSITE" id="PS00622">
    <property type="entry name" value="HTH_LUXR_1"/>
    <property type="match status" value="1"/>
</dbReference>
<accession>A0A2S9YC70</accession>
<dbReference type="PANTHER" id="PTHR44688:SF16">
    <property type="entry name" value="DNA-BINDING TRANSCRIPTIONAL ACTIVATOR DEVR_DOSR"/>
    <property type="match status" value="1"/>
</dbReference>
<dbReference type="SUPFAM" id="SSF46894">
    <property type="entry name" value="C-terminal effector domain of the bipartite response regulators"/>
    <property type="match status" value="1"/>
</dbReference>
<dbReference type="OrthoDB" id="134985at2"/>
<dbReference type="EMBL" id="PVNL01000111">
    <property type="protein sequence ID" value="PRQ02699.1"/>
    <property type="molecule type" value="Genomic_DNA"/>
</dbReference>
<proteinExistence type="predicted"/>
<dbReference type="AlphaFoldDB" id="A0A2S9YC70"/>
<dbReference type="Proteomes" id="UP000238823">
    <property type="component" value="Unassembled WGS sequence"/>
</dbReference>
<dbReference type="PRINTS" id="PR00038">
    <property type="entry name" value="HTHLUXR"/>
</dbReference>
<dbReference type="Gene3D" id="1.10.10.10">
    <property type="entry name" value="Winged helix-like DNA-binding domain superfamily/Winged helix DNA-binding domain"/>
    <property type="match status" value="1"/>
</dbReference>
<evidence type="ECO:0000256" key="1">
    <source>
        <dbReference type="ARBA" id="ARBA00023015"/>
    </source>
</evidence>
<sequence>MVNPPNDGPPQLAPPETNLVTNTDISTTTEVHIRVARDDDASRIAAVLEALGYNVLRQLDEGDGPQRLRWAVTRLARRHKLTSREQDILELVLEGRSNEQIGRVLEISRATVKWHMHNVFAKTNSGNRESLLRLALQLGSGGDPIVEPLASKQPMPAQKSSAPVLSAAGRTQTLVKRSDSNWAGSDDVTARIEFDQPRVPTADSIPSKSWF</sequence>
<reference evidence="5 6" key="1">
    <citation type="submission" date="2018-03" db="EMBL/GenBank/DDBJ databases">
        <title>Draft Genome Sequences of the Obligatory Marine Myxobacteria Enhygromyxa salina SWB007.</title>
        <authorList>
            <person name="Poehlein A."/>
            <person name="Moghaddam J.A."/>
            <person name="Harms H."/>
            <person name="Alanjari M."/>
            <person name="Koenig G.M."/>
            <person name="Daniel R."/>
            <person name="Schaeberle T.F."/>
        </authorList>
    </citation>
    <scope>NUCLEOTIDE SEQUENCE [LARGE SCALE GENOMIC DNA]</scope>
    <source>
        <strain evidence="5 6">SWB007</strain>
    </source>
</reference>
<dbReference type="Pfam" id="PF00196">
    <property type="entry name" value="GerE"/>
    <property type="match status" value="1"/>
</dbReference>
<evidence type="ECO:0000259" key="4">
    <source>
        <dbReference type="PROSITE" id="PS50043"/>
    </source>
</evidence>
<dbReference type="InterPro" id="IPR016032">
    <property type="entry name" value="Sig_transdc_resp-reg_C-effctor"/>
</dbReference>
<keyword evidence="1" id="KW-0805">Transcription regulation</keyword>
<protein>
    <submittedName>
        <fullName evidence="5">Response regulator protein TmoT</fullName>
    </submittedName>
</protein>
<gene>
    <name evidence="5" type="primary">tmoT_3</name>
    <name evidence="5" type="ORF">ENSA7_55280</name>
</gene>
<evidence type="ECO:0000256" key="2">
    <source>
        <dbReference type="ARBA" id="ARBA00023125"/>
    </source>
</evidence>
<dbReference type="PROSITE" id="PS50043">
    <property type="entry name" value="HTH_LUXR_2"/>
    <property type="match status" value="1"/>
</dbReference>
<dbReference type="GO" id="GO:0006355">
    <property type="term" value="P:regulation of DNA-templated transcription"/>
    <property type="evidence" value="ECO:0007669"/>
    <property type="project" value="InterPro"/>
</dbReference>
<dbReference type="CDD" id="cd06170">
    <property type="entry name" value="LuxR_C_like"/>
    <property type="match status" value="1"/>
</dbReference>
<evidence type="ECO:0000313" key="6">
    <source>
        <dbReference type="Proteomes" id="UP000238823"/>
    </source>
</evidence>
<evidence type="ECO:0000256" key="3">
    <source>
        <dbReference type="ARBA" id="ARBA00023163"/>
    </source>
</evidence>
<dbReference type="GO" id="GO:0003677">
    <property type="term" value="F:DNA binding"/>
    <property type="evidence" value="ECO:0007669"/>
    <property type="project" value="UniProtKB-KW"/>
</dbReference>
<dbReference type="InterPro" id="IPR000792">
    <property type="entry name" value="Tscrpt_reg_LuxR_C"/>
</dbReference>
<organism evidence="5 6">
    <name type="scientific">Enhygromyxa salina</name>
    <dbReference type="NCBI Taxonomy" id="215803"/>
    <lineage>
        <taxon>Bacteria</taxon>
        <taxon>Pseudomonadati</taxon>
        <taxon>Myxococcota</taxon>
        <taxon>Polyangia</taxon>
        <taxon>Nannocystales</taxon>
        <taxon>Nannocystaceae</taxon>
        <taxon>Enhygromyxa</taxon>
    </lineage>
</organism>